<evidence type="ECO:0000313" key="1">
    <source>
        <dbReference type="EMBL" id="MBN9644103.1"/>
    </source>
</evidence>
<organism evidence="1 2">
    <name type="scientific">Corynebacterium mendelii</name>
    <dbReference type="NCBI Taxonomy" id="2765362"/>
    <lineage>
        <taxon>Bacteria</taxon>
        <taxon>Bacillati</taxon>
        <taxon>Actinomycetota</taxon>
        <taxon>Actinomycetes</taxon>
        <taxon>Mycobacteriales</taxon>
        <taxon>Corynebacteriaceae</taxon>
        <taxon>Corynebacterium</taxon>
    </lineage>
</organism>
<sequence length="76" mass="8115">MDDHDRVVIVEGVNHVVLSATTCDPDTGRWAVMVHDTIGLSGGDNPHPDRRSCSGWRGNIWAAGYGSTGAVVTPDR</sequence>
<dbReference type="Proteomes" id="UP000664332">
    <property type="component" value="Unassembled WGS sequence"/>
</dbReference>
<evidence type="ECO:0000313" key="2">
    <source>
        <dbReference type="Proteomes" id="UP000664332"/>
    </source>
</evidence>
<reference evidence="1" key="1">
    <citation type="submission" date="2021-03" db="EMBL/GenBank/DDBJ databases">
        <authorList>
            <person name="Sun Q."/>
        </authorList>
    </citation>
    <scope>NUCLEOTIDE SEQUENCE</scope>
    <source>
        <strain evidence="1">CCM 8862</strain>
    </source>
</reference>
<name>A0A939E1J1_9CORY</name>
<proteinExistence type="predicted"/>
<protein>
    <submittedName>
        <fullName evidence="1">Uncharacterized protein</fullName>
    </submittedName>
</protein>
<gene>
    <name evidence="1" type="ORF">JZY06_05645</name>
</gene>
<accession>A0A939E1J1</accession>
<dbReference type="RefSeq" id="WP_207119019.1">
    <property type="nucleotide sequence ID" value="NZ_JAFLEQ010000008.1"/>
</dbReference>
<keyword evidence="2" id="KW-1185">Reference proteome</keyword>
<comment type="caution">
    <text evidence="1">The sequence shown here is derived from an EMBL/GenBank/DDBJ whole genome shotgun (WGS) entry which is preliminary data.</text>
</comment>
<dbReference type="EMBL" id="JAFLEQ010000008">
    <property type="protein sequence ID" value="MBN9644103.1"/>
    <property type="molecule type" value="Genomic_DNA"/>
</dbReference>
<dbReference type="AlphaFoldDB" id="A0A939E1J1"/>